<comment type="caution">
    <text evidence="1">The sequence shown here is derived from an EMBL/GenBank/DDBJ whole genome shotgun (WGS) entry which is preliminary data.</text>
</comment>
<dbReference type="Proteomes" id="UP001519460">
    <property type="component" value="Unassembled WGS sequence"/>
</dbReference>
<dbReference type="AlphaFoldDB" id="A0ABD0M147"/>
<dbReference type="Gene3D" id="3.40.50.300">
    <property type="entry name" value="P-loop containing nucleotide triphosphate hydrolases"/>
    <property type="match status" value="1"/>
</dbReference>
<sequence length="256" mass="29502">MKGILSKMRAWRWKCFALATVIVCYASSVLVFYRTRHTVLKPMADDATYLRSSGYQDDWLDEAYRRGPTVSLRQEFVGSSPLYPACNTSLPPGIPHWGNLPYMDPFPYVKESKNPCWRDSRKKRLQCLPYFFVGGVSKAGTTDLFARILQHPDVVNTAKETEWFTNHRYRGPVNFTKYTEVYSKLATSVQSDLKRLNTSRKISGDGTTDVFHSHRLFWGHLSGNENCSEPRVLEANHIIHLIPNARFIFLFRNPVD</sequence>
<evidence type="ECO:0008006" key="3">
    <source>
        <dbReference type="Google" id="ProtNLM"/>
    </source>
</evidence>
<dbReference type="InterPro" id="IPR027417">
    <property type="entry name" value="P-loop_NTPase"/>
</dbReference>
<dbReference type="EMBL" id="JACVVK020000012">
    <property type="protein sequence ID" value="KAK7505123.1"/>
    <property type="molecule type" value="Genomic_DNA"/>
</dbReference>
<dbReference type="SUPFAM" id="SSF52540">
    <property type="entry name" value="P-loop containing nucleoside triphosphate hydrolases"/>
    <property type="match status" value="1"/>
</dbReference>
<feature type="non-terminal residue" evidence="1">
    <location>
        <position position="256"/>
    </location>
</feature>
<gene>
    <name evidence="1" type="ORF">BaRGS_00003693</name>
</gene>
<dbReference type="PANTHER" id="PTHR15723:SF0">
    <property type="entry name" value="CARBOHYDRATE SULFOTRANSFERASE 15"/>
    <property type="match status" value="1"/>
</dbReference>
<dbReference type="PANTHER" id="PTHR15723">
    <property type="entry name" value="CARBOHYDRATE SULFOTRANSFERASE 15"/>
    <property type="match status" value="1"/>
</dbReference>
<accession>A0ABD0M147</accession>
<evidence type="ECO:0000313" key="2">
    <source>
        <dbReference type="Proteomes" id="UP001519460"/>
    </source>
</evidence>
<keyword evidence="2" id="KW-1185">Reference proteome</keyword>
<organism evidence="1 2">
    <name type="scientific">Batillaria attramentaria</name>
    <dbReference type="NCBI Taxonomy" id="370345"/>
    <lineage>
        <taxon>Eukaryota</taxon>
        <taxon>Metazoa</taxon>
        <taxon>Spiralia</taxon>
        <taxon>Lophotrochozoa</taxon>
        <taxon>Mollusca</taxon>
        <taxon>Gastropoda</taxon>
        <taxon>Caenogastropoda</taxon>
        <taxon>Sorbeoconcha</taxon>
        <taxon>Cerithioidea</taxon>
        <taxon>Batillariidae</taxon>
        <taxon>Batillaria</taxon>
    </lineage>
</organism>
<protein>
    <recommendedName>
        <fullName evidence="3">Sulfotransferase</fullName>
    </recommendedName>
</protein>
<dbReference type="InterPro" id="IPR052654">
    <property type="entry name" value="CS_Sulfotransferase"/>
</dbReference>
<reference evidence="1 2" key="1">
    <citation type="journal article" date="2023" name="Sci. Data">
        <title>Genome assembly of the Korean intertidal mud-creeper Batillaria attramentaria.</title>
        <authorList>
            <person name="Patra A.K."/>
            <person name="Ho P.T."/>
            <person name="Jun S."/>
            <person name="Lee S.J."/>
            <person name="Kim Y."/>
            <person name="Won Y.J."/>
        </authorList>
    </citation>
    <scope>NUCLEOTIDE SEQUENCE [LARGE SCALE GENOMIC DNA]</scope>
    <source>
        <strain evidence="1">Wonlab-2016</strain>
    </source>
</reference>
<dbReference type="Pfam" id="PF13469">
    <property type="entry name" value="Sulfotransfer_3"/>
    <property type="match status" value="1"/>
</dbReference>
<evidence type="ECO:0000313" key="1">
    <source>
        <dbReference type="EMBL" id="KAK7505123.1"/>
    </source>
</evidence>
<proteinExistence type="predicted"/>
<name>A0ABD0M147_9CAEN</name>